<dbReference type="EMBL" id="MN740643">
    <property type="protein sequence ID" value="QHS79416.1"/>
    <property type="molecule type" value="Genomic_DNA"/>
</dbReference>
<name>A0A6C0AID4_9ZZZZ</name>
<sequence>MEIDISFVAATISLTLIFIFGWYSYKAEPTIVIPDISRFPFNQATGKERSFVNKTSDTSLYTESVRRKAIALTYLPDWCCGAQKKIVDTVYTKGSTSGVVEAYMLSSFGRIPNVVYDEIVYQGTEDANCVLGDEGFGDILVSAE</sequence>
<feature type="transmembrane region" description="Helical" evidence="1">
    <location>
        <begin position="7"/>
        <end position="25"/>
    </location>
</feature>
<evidence type="ECO:0000256" key="1">
    <source>
        <dbReference type="SAM" id="Phobius"/>
    </source>
</evidence>
<proteinExistence type="predicted"/>
<protein>
    <submittedName>
        <fullName evidence="2">Uncharacterized protein</fullName>
    </submittedName>
</protein>
<evidence type="ECO:0000313" key="2">
    <source>
        <dbReference type="EMBL" id="QHS79416.1"/>
    </source>
</evidence>
<reference evidence="2" key="1">
    <citation type="journal article" date="2020" name="Nature">
        <title>Giant virus diversity and host interactions through global metagenomics.</title>
        <authorList>
            <person name="Schulz F."/>
            <person name="Roux S."/>
            <person name="Paez-Espino D."/>
            <person name="Jungbluth S."/>
            <person name="Walsh D.A."/>
            <person name="Denef V.J."/>
            <person name="McMahon K.D."/>
            <person name="Konstantinidis K.T."/>
            <person name="Eloe-Fadrosh E.A."/>
            <person name="Kyrpides N.C."/>
            <person name="Woyke T."/>
        </authorList>
    </citation>
    <scope>NUCLEOTIDE SEQUENCE</scope>
    <source>
        <strain evidence="2">GVMAG-S-1035237-23</strain>
    </source>
</reference>
<keyword evidence="1" id="KW-0812">Transmembrane</keyword>
<keyword evidence="1" id="KW-0472">Membrane</keyword>
<organism evidence="2">
    <name type="scientific">viral metagenome</name>
    <dbReference type="NCBI Taxonomy" id="1070528"/>
    <lineage>
        <taxon>unclassified sequences</taxon>
        <taxon>metagenomes</taxon>
        <taxon>organismal metagenomes</taxon>
    </lineage>
</organism>
<dbReference type="AlphaFoldDB" id="A0A6C0AID4"/>
<accession>A0A6C0AID4</accession>
<keyword evidence="1" id="KW-1133">Transmembrane helix</keyword>